<dbReference type="AlphaFoldDB" id="A0A812WED5"/>
<keyword evidence="10 12" id="KW-0472">Membrane</keyword>
<evidence type="ECO:0000256" key="9">
    <source>
        <dbReference type="ARBA" id="ARBA00023034"/>
    </source>
</evidence>
<dbReference type="PROSITE" id="PS50216">
    <property type="entry name" value="DHHC"/>
    <property type="match status" value="1"/>
</dbReference>
<keyword evidence="4" id="KW-0328">Glycosyltransferase</keyword>
<evidence type="ECO:0000256" key="4">
    <source>
        <dbReference type="ARBA" id="ARBA00022676"/>
    </source>
</evidence>
<feature type="domain" description="Palmitoyltransferase DHHC" evidence="13">
    <location>
        <begin position="921"/>
        <end position="1042"/>
    </location>
</feature>
<keyword evidence="11" id="KW-0012">Acyltransferase</keyword>
<evidence type="ECO:0000256" key="7">
    <source>
        <dbReference type="ARBA" id="ARBA00022968"/>
    </source>
</evidence>
<comment type="subcellular location">
    <subcellularLocation>
        <location evidence="2">Golgi apparatus membrane</location>
        <topology evidence="2">Single-pass type II membrane protein</topology>
    </subcellularLocation>
    <subcellularLocation>
        <location evidence="1">Membrane</location>
        <topology evidence="1">Multi-pass membrane protein</topology>
    </subcellularLocation>
</comment>
<feature type="transmembrane region" description="Helical" evidence="12">
    <location>
        <begin position="1009"/>
        <end position="1033"/>
    </location>
</feature>
<comment type="caution">
    <text evidence="14">The sequence shown here is derived from an EMBL/GenBank/DDBJ whole genome shotgun (WGS) entry which is preliminary data.</text>
</comment>
<dbReference type="Pfam" id="PF01529">
    <property type="entry name" value="DHHC"/>
    <property type="match status" value="1"/>
</dbReference>
<keyword evidence="8 12" id="KW-1133">Transmembrane helix</keyword>
<keyword evidence="7" id="KW-0735">Signal-anchor</keyword>
<evidence type="ECO:0000256" key="5">
    <source>
        <dbReference type="ARBA" id="ARBA00022679"/>
    </source>
</evidence>
<evidence type="ECO:0000256" key="6">
    <source>
        <dbReference type="ARBA" id="ARBA00022692"/>
    </source>
</evidence>
<protein>
    <submittedName>
        <fullName evidence="14">Zdhhc15 protein</fullName>
    </submittedName>
</protein>
<dbReference type="Gene3D" id="3.90.550.50">
    <property type="match status" value="1"/>
</dbReference>
<name>A0A812WED5_SYMPI</name>
<evidence type="ECO:0000256" key="3">
    <source>
        <dbReference type="ARBA" id="ARBA00008661"/>
    </source>
</evidence>
<dbReference type="GO" id="GO:0016409">
    <property type="term" value="F:palmitoyltransferase activity"/>
    <property type="evidence" value="ECO:0007669"/>
    <property type="project" value="InterPro"/>
</dbReference>
<comment type="similarity">
    <text evidence="3">Belongs to the glycosyltransferase 31 family.</text>
</comment>
<evidence type="ECO:0000256" key="12">
    <source>
        <dbReference type="SAM" id="Phobius"/>
    </source>
</evidence>
<evidence type="ECO:0000313" key="14">
    <source>
        <dbReference type="EMBL" id="CAE7667699.1"/>
    </source>
</evidence>
<keyword evidence="6 12" id="KW-0812">Transmembrane</keyword>
<reference evidence="14" key="1">
    <citation type="submission" date="2021-02" db="EMBL/GenBank/DDBJ databases">
        <authorList>
            <person name="Dougan E. K."/>
            <person name="Rhodes N."/>
            <person name="Thang M."/>
            <person name="Chan C."/>
        </authorList>
    </citation>
    <scope>NUCLEOTIDE SEQUENCE</scope>
</reference>
<evidence type="ECO:0000256" key="10">
    <source>
        <dbReference type="ARBA" id="ARBA00023136"/>
    </source>
</evidence>
<evidence type="ECO:0000259" key="13">
    <source>
        <dbReference type="Pfam" id="PF01529"/>
    </source>
</evidence>
<gene>
    <name evidence="14" type="primary">zdhhc15</name>
    <name evidence="14" type="ORF">SPIL2461_LOCUS18322</name>
</gene>
<evidence type="ECO:0000256" key="2">
    <source>
        <dbReference type="ARBA" id="ARBA00004323"/>
    </source>
</evidence>
<sequence>MPPNSLSVGFCYVYYIRFAFGLADSDAPRVYDCPVPVQASVFDSVGTSKLSFRQPGDTLSEAAASCSVSWISHELVRVEKERSETLDLIDKAVLSDDFVLTDALVKVPFAGRRGRLAFLERILPMPRLDNDVLDAVLAGKELLVSVLLPNRESAAWSNQQNRVVAEQVVAALPDHVFIDDGRAETYEQAFTPYRFSLIVDDDNSTVSQALVHCIGWGTIPLFNGFTHMLAILPRVVIPWDREQFHAGKMLAFLPSINHDIAALWQQHRLIQDCHVCSDQLLYRYAHGFNASLRAIACHLCAYTESLGKDGPSVDAEDALPPLVFVGVYSAQENFGKREAVRQTWARALGTDGFDIKFFLGRPEARLLRLQMEMFKHKDVVLLDVQEGYKWNSVKGLLFLEWCALHVFARFVVKADDDVYLRPAPLLFLLQSRPSFGYIWGYFDYLSPVPKEPDHAFFNSNEVYPFSVFPPYARGLLRVLSLDVVIALARMSLAGKLPLIFGDDPCFGVHLRYLRDDDLGLPMLTLDDRDSYRIFAMEPSCNFALWSHASQRSWVVHHVSAQQVHCMWAADVAEGLYQIDNSGNVATSSATLGLAVAAASVATQDRQAFTEPPPFPDICSCLQSGPLADELSKRQDKVNATRTYMMWGHPALLDKAEMLELVACAKQVMIDSLFVISISGNYLVERHFCGPTPRLVCEPLLEKLRAGDKLESLPPAQPLAMDLTPECLITLRQPVENSCLGMSFAIDFCSCLSCNWTFTGWWPLEKLEGKLLEERFAPEDPVLASAFHDVTWPHILSTRLAKHQALTTPAVIENIPAALQAWPFAERISRTYLQCMVVSQALRRTKEGFVTYTFFWHGLPTIQERAGMIGSSLLSLMGVFLLINALYNYFKAVFTSAGLPPDFEQAKASVVESCENPEVVPRKCPKCALLKPPRAHHCSVCGVCVKKMDHHCPWINNCVGFGNYRYFCLFLLFLGVACLFIVCVFAWFFYDVIFTWSRLGTRVFRQCILTSFMICASIMAAVCMLGGFHTFLVLTNQTTIEFQVNMMKRRESRYNGEFFRNPYDMGRSRNCQEVFGPNRLWSFIWLFPWMGALPPSGDGLKYASISRLQI</sequence>
<accession>A0A812WED5</accession>
<proteinExistence type="inferred from homology"/>
<dbReference type="GO" id="GO:0016758">
    <property type="term" value="F:hexosyltransferase activity"/>
    <property type="evidence" value="ECO:0007669"/>
    <property type="project" value="InterPro"/>
</dbReference>
<evidence type="ECO:0000256" key="1">
    <source>
        <dbReference type="ARBA" id="ARBA00004141"/>
    </source>
</evidence>
<dbReference type="InterPro" id="IPR001594">
    <property type="entry name" value="Palmitoyltrfase_DHHC"/>
</dbReference>
<organism evidence="14 15">
    <name type="scientific">Symbiodinium pilosum</name>
    <name type="common">Dinoflagellate</name>
    <dbReference type="NCBI Taxonomy" id="2952"/>
    <lineage>
        <taxon>Eukaryota</taxon>
        <taxon>Sar</taxon>
        <taxon>Alveolata</taxon>
        <taxon>Dinophyceae</taxon>
        <taxon>Suessiales</taxon>
        <taxon>Symbiodiniaceae</taxon>
        <taxon>Symbiodinium</taxon>
    </lineage>
</organism>
<dbReference type="InterPro" id="IPR002659">
    <property type="entry name" value="Glyco_trans_31"/>
</dbReference>
<dbReference type="InterPro" id="IPR039859">
    <property type="entry name" value="PFA4/ZDH16/20/ERF2-like"/>
</dbReference>
<evidence type="ECO:0000256" key="8">
    <source>
        <dbReference type="ARBA" id="ARBA00022989"/>
    </source>
</evidence>
<dbReference type="PANTHER" id="PTHR12246">
    <property type="entry name" value="PALMITOYLTRANSFERASE ZDHHC16"/>
    <property type="match status" value="1"/>
</dbReference>
<dbReference type="Pfam" id="PF01762">
    <property type="entry name" value="Galactosyl_T"/>
    <property type="match status" value="1"/>
</dbReference>
<keyword evidence="5" id="KW-0808">Transferase</keyword>
<dbReference type="OrthoDB" id="2139606at2759"/>
<feature type="transmembrane region" description="Helical" evidence="12">
    <location>
        <begin position="965"/>
        <end position="989"/>
    </location>
</feature>
<keyword evidence="15" id="KW-1185">Reference proteome</keyword>
<evidence type="ECO:0000256" key="11">
    <source>
        <dbReference type="ARBA" id="ARBA00023315"/>
    </source>
</evidence>
<feature type="transmembrane region" description="Helical" evidence="12">
    <location>
        <begin position="867"/>
        <end position="889"/>
    </location>
</feature>
<keyword evidence="9" id="KW-0333">Golgi apparatus</keyword>
<evidence type="ECO:0000313" key="15">
    <source>
        <dbReference type="Proteomes" id="UP000649617"/>
    </source>
</evidence>
<dbReference type="GO" id="GO:0000139">
    <property type="term" value="C:Golgi membrane"/>
    <property type="evidence" value="ECO:0007669"/>
    <property type="project" value="UniProtKB-SubCell"/>
</dbReference>
<dbReference type="EMBL" id="CAJNIZ010043748">
    <property type="protein sequence ID" value="CAE7667699.1"/>
    <property type="molecule type" value="Genomic_DNA"/>
</dbReference>
<dbReference type="Proteomes" id="UP000649617">
    <property type="component" value="Unassembled WGS sequence"/>
</dbReference>